<feature type="domain" description="U-box" evidence="2">
    <location>
        <begin position="128"/>
        <end position="201"/>
    </location>
</feature>
<dbReference type="PANTHER" id="PTHR46573">
    <property type="entry name" value="WD REPEAT, SAM AND U-BOX DOMAIN-CONTAINING PROTEIN 1"/>
    <property type="match status" value="1"/>
</dbReference>
<dbReference type="PANTHER" id="PTHR46573:SF1">
    <property type="entry name" value="WD REPEAT, SAM AND U-BOX DOMAIN-CONTAINING PROTEIN 1"/>
    <property type="match status" value="1"/>
</dbReference>
<dbReference type="GeneID" id="17309294"/>
<dbReference type="EMBL" id="JH992972">
    <property type="protein sequence ID" value="EKX52705.1"/>
    <property type="molecule type" value="Genomic_DNA"/>
</dbReference>
<feature type="compositionally biased region" description="Basic and acidic residues" evidence="1">
    <location>
        <begin position="110"/>
        <end position="126"/>
    </location>
</feature>
<reference evidence="3 5" key="1">
    <citation type="journal article" date="2012" name="Nature">
        <title>Algal genomes reveal evolutionary mosaicism and the fate of nucleomorphs.</title>
        <authorList>
            <consortium name="DOE Joint Genome Institute"/>
            <person name="Curtis B.A."/>
            <person name="Tanifuji G."/>
            <person name="Burki F."/>
            <person name="Gruber A."/>
            <person name="Irimia M."/>
            <person name="Maruyama S."/>
            <person name="Arias M.C."/>
            <person name="Ball S.G."/>
            <person name="Gile G.H."/>
            <person name="Hirakawa Y."/>
            <person name="Hopkins J.F."/>
            <person name="Kuo A."/>
            <person name="Rensing S.A."/>
            <person name="Schmutz J."/>
            <person name="Symeonidi A."/>
            <person name="Elias M."/>
            <person name="Eveleigh R.J."/>
            <person name="Herman E.K."/>
            <person name="Klute M.J."/>
            <person name="Nakayama T."/>
            <person name="Obornik M."/>
            <person name="Reyes-Prieto A."/>
            <person name="Armbrust E.V."/>
            <person name="Aves S.J."/>
            <person name="Beiko R.G."/>
            <person name="Coutinho P."/>
            <person name="Dacks J.B."/>
            <person name="Durnford D.G."/>
            <person name="Fast N.M."/>
            <person name="Green B.R."/>
            <person name="Grisdale C.J."/>
            <person name="Hempel F."/>
            <person name="Henrissat B."/>
            <person name="Hoppner M.P."/>
            <person name="Ishida K."/>
            <person name="Kim E."/>
            <person name="Koreny L."/>
            <person name="Kroth P.G."/>
            <person name="Liu Y."/>
            <person name="Malik S.B."/>
            <person name="Maier U.G."/>
            <person name="McRose D."/>
            <person name="Mock T."/>
            <person name="Neilson J.A."/>
            <person name="Onodera N.T."/>
            <person name="Poole A.M."/>
            <person name="Pritham E.J."/>
            <person name="Richards T.A."/>
            <person name="Rocap G."/>
            <person name="Roy S.W."/>
            <person name="Sarai C."/>
            <person name="Schaack S."/>
            <person name="Shirato S."/>
            <person name="Slamovits C.H."/>
            <person name="Spencer D.F."/>
            <person name="Suzuki S."/>
            <person name="Worden A.Z."/>
            <person name="Zauner S."/>
            <person name="Barry K."/>
            <person name="Bell C."/>
            <person name="Bharti A.K."/>
            <person name="Crow J.A."/>
            <person name="Grimwood J."/>
            <person name="Kramer R."/>
            <person name="Lindquist E."/>
            <person name="Lucas S."/>
            <person name="Salamov A."/>
            <person name="McFadden G.I."/>
            <person name="Lane C.E."/>
            <person name="Keeling P.J."/>
            <person name="Gray M.W."/>
            <person name="Grigoriev I.V."/>
            <person name="Archibald J.M."/>
        </authorList>
    </citation>
    <scope>NUCLEOTIDE SEQUENCE</scope>
    <source>
        <strain evidence="3 5">CCMP2712</strain>
    </source>
</reference>
<reference evidence="5" key="2">
    <citation type="submission" date="2012-11" db="EMBL/GenBank/DDBJ databases">
        <authorList>
            <person name="Kuo A."/>
            <person name="Curtis B.A."/>
            <person name="Tanifuji G."/>
            <person name="Burki F."/>
            <person name="Gruber A."/>
            <person name="Irimia M."/>
            <person name="Maruyama S."/>
            <person name="Arias M.C."/>
            <person name="Ball S.G."/>
            <person name="Gile G.H."/>
            <person name="Hirakawa Y."/>
            <person name="Hopkins J.F."/>
            <person name="Rensing S.A."/>
            <person name="Schmutz J."/>
            <person name="Symeonidi A."/>
            <person name="Elias M."/>
            <person name="Eveleigh R.J."/>
            <person name="Herman E.K."/>
            <person name="Klute M.J."/>
            <person name="Nakayama T."/>
            <person name="Obornik M."/>
            <person name="Reyes-Prieto A."/>
            <person name="Armbrust E.V."/>
            <person name="Aves S.J."/>
            <person name="Beiko R.G."/>
            <person name="Coutinho P."/>
            <person name="Dacks J.B."/>
            <person name="Durnford D.G."/>
            <person name="Fast N.M."/>
            <person name="Green B.R."/>
            <person name="Grisdale C."/>
            <person name="Hempe F."/>
            <person name="Henrissat B."/>
            <person name="Hoppner M.P."/>
            <person name="Ishida K.-I."/>
            <person name="Kim E."/>
            <person name="Koreny L."/>
            <person name="Kroth P.G."/>
            <person name="Liu Y."/>
            <person name="Malik S.-B."/>
            <person name="Maier U.G."/>
            <person name="McRose D."/>
            <person name="Mock T."/>
            <person name="Neilson J.A."/>
            <person name="Onodera N.T."/>
            <person name="Poole A.M."/>
            <person name="Pritham E.J."/>
            <person name="Richards T.A."/>
            <person name="Rocap G."/>
            <person name="Roy S.W."/>
            <person name="Sarai C."/>
            <person name="Schaack S."/>
            <person name="Shirato S."/>
            <person name="Slamovits C.H."/>
            <person name="Spencer D.F."/>
            <person name="Suzuki S."/>
            <person name="Worden A.Z."/>
            <person name="Zauner S."/>
            <person name="Barry K."/>
            <person name="Bell C."/>
            <person name="Bharti A.K."/>
            <person name="Crow J.A."/>
            <person name="Grimwood J."/>
            <person name="Kramer R."/>
            <person name="Lindquist E."/>
            <person name="Lucas S."/>
            <person name="Salamov A."/>
            <person name="McFadden G.I."/>
            <person name="Lane C.E."/>
            <person name="Keeling P.J."/>
            <person name="Gray M.W."/>
            <person name="Grigoriev I.V."/>
            <person name="Archibald J.M."/>
        </authorList>
    </citation>
    <scope>NUCLEOTIDE SEQUENCE</scope>
    <source>
        <strain evidence="5">CCMP2712</strain>
    </source>
</reference>
<dbReference type="CDD" id="cd16655">
    <property type="entry name" value="RING-Ubox_WDSUB1-like"/>
    <property type="match status" value="1"/>
</dbReference>
<dbReference type="EnsemblProtists" id="EKX52705">
    <property type="protein sequence ID" value="EKX52705"/>
    <property type="gene ID" value="GUITHDRAFT_84671"/>
</dbReference>
<sequence length="202" mass="24449">MSQEDKDRELAQRLQAEFEAEEREMKKQEEERIQQEQQTLLERQLREQARGQGRQEEQANSPKEEVSREVREEEKRKALELQQKEDEVRRKEELLRKQEEELRKRVRELEELSLKQKQEQENRNSSDDIPFEYQCPITMDVMTDPVIAMDGHTYERQAIESWLKNHKKSPKTNLPLPSNMLIPNHALKSMIIEWKESRKKKR</sequence>
<dbReference type="Pfam" id="PF04564">
    <property type="entry name" value="U-box"/>
    <property type="match status" value="1"/>
</dbReference>
<dbReference type="Proteomes" id="UP000011087">
    <property type="component" value="Unassembled WGS sequence"/>
</dbReference>
<feature type="region of interest" description="Disordered" evidence="1">
    <location>
        <begin position="110"/>
        <end position="131"/>
    </location>
</feature>
<dbReference type="SMART" id="SM00504">
    <property type="entry name" value="Ubox"/>
    <property type="match status" value="1"/>
</dbReference>
<dbReference type="InterPro" id="IPR003613">
    <property type="entry name" value="Ubox_domain"/>
</dbReference>
<name>L1JWW5_GUITC</name>
<organism evidence="3">
    <name type="scientific">Guillardia theta (strain CCMP2712)</name>
    <name type="common">Cryptophyte</name>
    <dbReference type="NCBI Taxonomy" id="905079"/>
    <lineage>
        <taxon>Eukaryota</taxon>
        <taxon>Cryptophyceae</taxon>
        <taxon>Pyrenomonadales</taxon>
        <taxon>Geminigeraceae</taxon>
        <taxon>Guillardia</taxon>
    </lineage>
</organism>
<feature type="compositionally biased region" description="Basic and acidic residues" evidence="1">
    <location>
        <begin position="43"/>
        <end position="96"/>
    </location>
</feature>
<dbReference type="InterPro" id="IPR013083">
    <property type="entry name" value="Znf_RING/FYVE/PHD"/>
</dbReference>
<dbReference type="InterPro" id="IPR052085">
    <property type="entry name" value="WD-SAM-U-box"/>
</dbReference>
<evidence type="ECO:0000256" key="1">
    <source>
        <dbReference type="SAM" id="MobiDB-lite"/>
    </source>
</evidence>
<dbReference type="KEGG" id="gtt:GUITHDRAFT_84671"/>
<gene>
    <name evidence="3" type="ORF">GUITHDRAFT_84671</name>
</gene>
<dbReference type="RefSeq" id="XP_005839685.1">
    <property type="nucleotide sequence ID" value="XM_005839628.1"/>
</dbReference>
<reference evidence="4" key="3">
    <citation type="submission" date="2016-03" db="UniProtKB">
        <authorList>
            <consortium name="EnsemblProtists"/>
        </authorList>
    </citation>
    <scope>IDENTIFICATION</scope>
</reference>
<protein>
    <recommendedName>
        <fullName evidence="2">U-box domain-containing protein</fullName>
    </recommendedName>
</protein>
<dbReference type="SUPFAM" id="SSF57850">
    <property type="entry name" value="RING/U-box"/>
    <property type="match status" value="1"/>
</dbReference>
<dbReference type="OMA" id="QDVEDPT"/>
<evidence type="ECO:0000259" key="2">
    <source>
        <dbReference type="PROSITE" id="PS51698"/>
    </source>
</evidence>
<dbReference type="STRING" id="905079.L1JWW5"/>
<feature type="compositionally biased region" description="Basic and acidic residues" evidence="1">
    <location>
        <begin position="1"/>
        <end position="11"/>
    </location>
</feature>
<evidence type="ECO:0000313" key="3">
    <source>
        <dbReference type="EMBL" id="EKX52705.1"/>
    </source>
</evidence>
<dbReference type="AlphaFoldDB" id="L1JWW5"/>
<dbReference type="HOGENOM" id="CLU_1356941_0_0_1"/>
<proteinExistence type="predicted"/>
<accession>L1JWW5</accession>
<dbReference type="Gene3D" id="3.30.40.10">
    <property type="entry name" value="Zinc/RING finger domain, C3HC4 (zinc finger)"/>
    <property type="match status" value="1"/>
</dbReference>
<dbReference type="GO" id="GO:0016567">
    <property type="term" value="P:protein ubiquitination"/>
    <property type="evidence" value="ECO:0007669"/>
    <property type="project" value="InterPro"/>
</dbReference>
<dbReference type="PROSITE" id="PS51698">
    <property type="entry name" value="U_BOX"/>
    <property type="match status" value="1"/>
</dbReference>
<dbReference type="OrthoDB" id="10064100at2759"/>
<feature type="region of interest" description="Disordered" evidence="1">
    <location>
        <begin position="1"/>
        <end position="96"/>
    </location>
</feature>
<dbReference type="PaxDb" id="55529-EKX52705"/>
<evidence type="ECO:0000313" key="5">
    <source>
        <dbReference type="Proteomes" id="UP000011087"/>
    </source>
</evidence>
<feature type="compositionally biased region" description="Basic and acidic residues" evidence="1">
    <location>
        <begin position="23"/>
        <end position="34"/>
    </location>
</feature>
<dbReference type="eggNOG" id="ENOG502S95A">
    <property type="taxonomic scope" value="Eukaryota"/>
</dbReference>
<dbReference type="GO" id="GO:0004842">
    <property type="term" value="F:ubiquitin-protein transferase activity"/>
    <property type="evidence" value="ECO:0007669"/>
    <property type="project" value="InterPro"/>
</dbReference>
<keyword evidence="5" id="KW-1185">Reference proteome</keyword>
<evidence type="ECO:0000313" key="4">
    <source>
        <dbReference type="EnsemblProtists" id="EKX52705"/>
    </source>
</evidence>